<dbReference type="RefSeq" id="WP_143564138.1">
    <property type="nucleotide sequence ID" value="NZ_BMPL01000006.1"/>
</dbReference>
<gene>
    <name evidence="1" type="ORF">FN961_08555</name>
</gene>
<accession>A0A553JQL5</accession>
<reference evidence="2" key="1">
    <citation type="submission" date="2019-07" db="EMBL/GenBank/DDBJ databases">
        <title>Shewanella sp. YLB-08 draft genomic sequence.</title>
        <authorList>
            <person name="Yu L."/>
        </authorList>
    </citation>
    <scope>NUCLEOTIDE SEQUENCE [LARGE SCALE GENOMIC DNA]</scope>
    <source>
        <strain evidence="2">JCM 20706</strain>
    </source>
</reference>
<evidence type="ECO:0000313" key="1">
    <source>
        <dbReference type="EMBL" id="TRY14739.1"/>
    </source>
</evidence>
<dbReference type="Gene3D" id="2.40.10.320">
    <property type="entry name" value="Uncharacterised protein PF13642 yp_926445, N-terminal domain"/>
    <property type="match status" value="1"/>
</dbReference>
<protein>
    <submittedName>
        <fullName evidence="1">Uncharacterized protein</fullName>
    </submittedName>
</protein>
<dbReference type="OrthoDB" id="5917977at2"/>
<dbReference type="AlphaFoldDB" id="A0A553JQL5"/>
<name>A0A553JQL5_SHEHA</name>
<dbReference type="InterPro" id="IPR025284">
    <property type="entry name" value="DUF4144"/>
</dbReference>
<dbReference type="Gene3D" id="1.10.8.650">
    <property type="entry name" value="Uncharacterised protein PF13642 yp_926445, C-terminal domain"/>
    <property type="match status" value="1"/>
</dbReference>
<keyword evidence="2" id="KW-1185">Reference proteome</keyword>
<dbReference type="Proteomes" id="UP000318126">
    <property type="component" value="Unassembled WGS sequence"/>
</dbReference>
<comment type="caution">
    <text evidence="1">The sequence shown here is derived from an EMBL/GenBank/DDBJ whole genome shotgun (WGS) entry which is preliminary data.</text>
</comment>
<evidence type="ECO:0000313" key="2">
    <source>
        <dbReference type="Proteomes" id="UP000318126"/>
    </source>
</evidence>
<sequence>MTEINWPAILIHSHQDELIYLESNTDWQIESQQTIDISSQLIDSSGRCYLLGDSTKGGLGWKMSTEGIKLEELIEKIGAHASLLGYCCSAKIGAKDYPQAFEIMRYLENEI</sequence>
<proteinExistence type="predicted"/>
<dbReference type="EMBL" id="VKGK01000008">
    <property type="protein sequence ID" value="TRY14739.1"/>
    <property type="molecule type" value="Genomic_DNA"/>
</dbReference>
<dbReference type="Pfam" id="PF13642">
    <property type="entry name" value="DUF4144"/>
    <property type="match status" value="1"/>
</dbReference>
<organism evidence="1 2">
    <name type="scientific">Shewanella hanedai</name>
    <name type="common">Alteromonas hanedai</name>
    <dbReference type="NCBI Taxonomy" id="25"/>
    <lineage>
        <taxon>Bacteria</taxon>
        <taxon>Pseudomonadati</taxon>
        <taxon>Pseudomonadota</taxon>
        <taxon>Gammaproteobacteria</taxon>
        <taxon>Alteromonadales</taxon>
        <taxon>Shewanellaceae</taxon>
        <taxon>Shewanella</taxon>
    </lineage>
</organism>